<feature type="domain" description="Thiolase C-terminal" evidence="6">
    <location>
        <begin position="265"/>
        <end position="377"/>
    </location>
</feature>
<evidence type="ECO:0000256" key="3">
    <source>
        <dbReference type="ARBA" id="ARBA00023315"/>
    </source>
</evidence>
<gene>
    <name evidence="7" type="ORF">ROR02_09940</name>
</gene>
<dbReference type="SUPFAM" id="SSF53901">
    <property type="entry name" value="Thiolase-like"/>
    <property type="match status" value="2"/>
</dbReference>
<dbReference type="InterPro" id="IPR016039">
    <property type="entry name" value="Thiolase-like"/>
</dbReference>
<dbReference type="Proteomes" id="UP000321567">
    <property type="component" value="Unassembled WGS sequence"/>
</dbReference>
<feature type="domain" description="Thiolase N-terminal" evidence="5">
    <location>
        <begin position="5"/>
        <end position="247"/>
    </location>
</feature>
<dbReference type="PANTHER" id="PTHR43853">
    <property type="entry name" value="3-KETOACYL-COA THIOLASE, PEROXISOMAL"/>
    <property type="match status" value="1"/>
</dbReference>
<dbReference type="InterPro" id="IPR002155">
    <property type="entry name" value="Thiolase"/>
</dbReference>
<dbReference type="InterPro" id="IPR050215">
    <property type="entry name" value="Thiolase-like_sf_Thiolase"/>
</dbReference>
<dbReference type="Pfam" id="PF00108">
    <property type="entry name" value="Thiolase_N"/>
    <property type="match status" value="1"/>
</dbReference>
<dbReference type="Pfam" id="PF02803">
    <property type="entry name" value="Thiolase_C"/>
    <property type="match status" value="1"/>
</dbReference>
<keyword evidence="8" id="KW-1185">Reference proteome</keyword>
<proteinExistence type="inferred from homology"/>
<keyword evidence="3 4" id="KW-0012">Acyltransferase</keyword>
<evidence type="ECO:0000313" key="7">
    <source>
        <dbReference type="EMBL" id="GEO80863.1"/>
    </source>
</evidence>
<dbReference type="NCBIfam" id="TIGR01930">
    <property type="entry name" value="AcCoA-C-Actrans"/>
    <property type="match status" value="1"/>
</dbReference>
<dbReference type="RefSeq" id="WP_147162910.1">
    <property type="nucleotide sequence ID" value="NZ_BJZO01000019.1"/>
</dbReference>
<comment type="similarity">
    <text evidence="1 4">Belongs to the thiolase-like superfamily. Thiolase family.</text>
</comment>
<dbReference type="GO" id="GO:0003988">
    <property type="term" value="F:acetyl-CoA C-acyltransferase activity"/>
    <property type="evidence" value="ECO:0007669"/>
    <property type="project" value="UniProtKB-ARBA"/>
</dbReference>
<evidence type="ECO:0000256" key="4">
    <source>
        <dbReference type="RuleBase" id="RU003557"/>
    </source>
</evidence>
<dbReference type="AlphaFoldDB" id="A0A512H5Z1"/>
<sequence length="381" mass="38990">MPEAVILAARRTAVGRAGGQFRARSASHLLGPVLHALLDDCGLQEAEVDRVIIGNAREGGNIARLAVLEAGFPPEVPASTVDVQCASGLEAILQAVWMVQAGAARVVLAGGVESASTAPWQVERPRSATAMPRFLMRTPFCGDAAADEAVATAAEAVVRACGIDRARQDAYTAQSHARAATAHKDGRFEFELVPLLGGEPECDEGPRAGLSEERLARLSPLVDDGTVTTGNSALPADGAAAVMVMEATMARALGATGALRLIDGVAGGVDPGLTGLGAVPAARRLSRRVGDLPLESLAQIEINEVFAGQALACINQLSLDPERVNPGGGTLAFGHPVGAVGAFLVVRLFHDLMSAPDQRGAVLLSSSAGLGLAALFETGAP</sequence>
<organism evidence="7 8">
    <name type="scientific">Pararhodospirillum oryzae</name>
    <dbReference type="NCBI Taxonomy" id="478448"/>
    <lineage>
        <taxon>Bacteria</taxon>
        <taxon>Pseudomonadati</taxon>
        <taxon>Pseudomonadota</taxon>
        <taxon>Alphaproteobacteria</taxon>
        <taxon>Rhodospirillales</taxon>
        <taxon>Rhodospirillaceae</taxon>
        <taxon>Pararhodospirillum</taxon>
    </lineage>
</organism>
<dbReference type="GO" id="GO:0006635">
    <property type="term" value="P:fatty acid beta-oxidation"/>
    <property type="evidence" value="ECO:0007669"/>
    <property type="project" value="TreeGrafter"/>
</dbReference>
<keyword evidence="2 4" id="KW-0808">Transferase</keyword>
<dbReference type="PANTHER" id="PTHR43853:SF3">
    <property type="entry name" value="ACETYL-COA C-ACETYLTRANSFERASE YHFS-RELATED"/>
    <property type="match status" value="1"/>
</dbReference>
<comment type="caution">
    <text evidence="7">The sequence shown here is derived from an EMBL/GenBank/DDBJ whole genome shotgun (WGS) entry which is preliminary data.</text>
</comment>
<dbReference type="EMBL" id="BJZO01000019">
    <property type="protein sequence ID" value="GEO80863.1"/>
    <property type="molecule type" value="Genomic_DNA"/>
</dbReference>
<dbReference type="InterPro" id="IPR020617">
    <property type="entry name" value="Thiolase_C"/>
</dbReference>
<evidence type="ECO:0000256" key="2">
    <source>
        <dbReference type="ARBA" id="ARBA00022679"/>
    </source>
</evidence>
<name>A0A512H5Z1_9PROT</name>
<evidence type="ECO:0000259" key="6">
    <source>
        <dbReference type="Pfam" id="PF02803"/>
    </source>
</evidence>
<evidence type="ECO:0000259" key="5">
    <source>
        <dbReference type="Pfam" id="PF00108"/>
    </source>
</evidence>
<dbReference type="PIRSF" id="PIRSF000429">
    <property type="entry name" value="Ac-CoA_Ac_transf"/>
    <property type="match status" value="1"/>
</dbReference>
<dbReference type="Gene3D" id="3.40.47.10">
    <property type="match status" value="2"/>
</dbReference>
<evidence type="ECO:0000256" key="1">
    <source>
        <dbReference type="ARBA" id="ARBA00010982"/>
    </source>
</evidence>
<accession>A0A512H5Z1</accession>
<dbReference type="GO" id="GO:0005737">
    <property type="term" value="C:cytoplasm"/>
    <property type="evidence" value="ECO:0007669"/>
    <property type="project" value="UniProtKB-ARBA"/>
</dbReference>
<dbReference type="GO" id="GO:0010124">
    <property type="term" value="P:phenylacetate catabolic process"/>
    <property type="evidence" value="ECO:0007669"/>
    <property type="project" value="TreeGrafter"/>
</dbReference>
<evidence type="ECO:0000313" key="8">
    <source>
        <dbReference type="Proteomes" id="UP000321567"/>
    </source>
</evidence>
<reference evidence="7 8" key="1">
    <citation type="submission" date="2019-07" db="EMBL/GenBank/DDBJ databases">
        <title>Whole genome shotgun sequence of Rhodospirillum oryzae NBRC 107573.</title>
        <authorList>
            <person name="Hosoyama A."/>
            <person name="Uohara A."/>
            <person name="Ohji S."/>
            <person name="Ichikawa N."/>
        </authorList>
    </citation>
    <scope>NUCLEOTIDE SEQUENCE [LARGE SCALE GENOMIC DNA]</scope>
    <source>
        <strain evidence="7 8">NBRC 107573</strain>
    </source>
</reference>
<dbReference type="OrthoDB" id="9764638at2"/>
<dbReference type="InterPro" id="IPR020616">
    <property type="entry name" value="Thiolase_N"/>
</dbReference>
<protein>
    <submittedName>
        <fullName evidence="7">Acetyl-CoA acetyltransferase</fullName>
    </submittedName>
</protein>
<dbReference type="CDD" id="cd00751">
    <property type="entry name" value="thiolase"/>
    <property type="match status" value="1"/>
</dbReference>